<feature type="region of interest" description="Disordered" evidence="1">
    <location>
        <begin position="323"/>
        <end position="358"/>
    </location>
</feature>
<feature type="transmembrane region" description="Helical" evidence="2">
    <location>
        <begin position="241"/>
        <end position="263"/>
    </location>
</feature>
<name>A0A1Y2IMA3_TRAC3</name>
<keyword evidence="2" id="KW-1133">Transmembrane helix</keyword>
<evidence type="ECO:0000256" key="1">
    <source>
        <dbReference type="SAM" id="MobiDB-lite"/>
    </source>
</evidence>
<keyword evidence="2" id="KW-0812">Transmembrane</keyword>
<dbReference type="EMBL" id="KZ084109">
    <property type="protein sequence ID" value="OSD01793.1"/>
    <property type="molecule type" value="Genomic_DNA"/>
</dbReference>
<evidence type="ECO:0000313" key="4">
    <source>
        <dbReference type="Proteomes" id="UP000193067"/>
    </source>
</evidence>
<gene>
    <name evidence="3" type="ORF">PYCCODRAFT_475658</name>
</gene>
<feature type="region of interest" description="Disordered" evidence="1">
    <location>
        <begin position="130"/>
        <end position="230"/>
    </location>
</feature>
<feature type="compositionally biased region" description="Low complexity" evidence="1">
    <location>
        <begin position="173"/>
        <end position="192"/>
    </location>
</feature>
<evidence type="ECO:0000256" key="2">
    <source>
        <dbReference type="SAM" id="Phobius"/>
    </source>
</evidence>
<feature type="compositionally biased region" description="Low complexity" evidence="1">
    <location>
        <begin position="139"/>
        <end position="156"/>
    </location>
</feature>
<accession>A0A1Y2IMA3</accession>
<keyword evidence="4" id="KW-1185">Reference proteome</keyword>
<dbReference type="OrthoDB" id="3362711at2759"/>
<sequence>MPLAPWDPPQECSDPNFAWLGNSAGQTACELWWNFVEPCLTTLGNKKPPLDSSDCACSTIPYSLLYACGLCSDRKDLQITFGEYQGTLDCENTAPVGQYSGPTFGVDIPSWAYQQLTGSDAFDVTKAQEVARNPPPGGASPSSTSTQVPQPTSAPTLPTPSEPSQPTAPSAQTSEGLPSSSTLSEESVSQSGPATAPGGQPMTNRLPGGGPGASRGATFATPSPSAVGATTGSSAYQVGPIAGIVIGAVVIVIPALVVALLLLRRRRRAISVSPFRRTANQVSIASVAPAPFALSAASRPPSLVPGLQFNEGGVVDASLPVTRMRLADPDNPSTYPPSPSEIAPSKTWSDSSLPPYSP</sequence>
<proteinExistence type="predicted"/>
<dbReference type="Proteomes" id="UP000193067">
    <property type="component" value="Unassembled WGS sequence"/>
</dbReference>
<feature type="compositionally biased region" description="Polar residues" evidence="1">
    <location>
        <begin position="220"/>
        <end position="230"/>
    </location>
</feature>
<keyword evidence="2" id="KW-0472">Membrane</keyword>
<evidence type="ECO:0000313" key="3">
    <source>
        <dbReference type="EMBL" id="OSD01793.1"/>
    </source>
</evidence>
<reference evidence="3 4" key="1">
    <citation type="journal article" date="2015" name="Biotechnol. Biofuels">
        <title>Enhanced degradation of softwood versus hardwood by the white-rot fungus Pycnoporus coccineus.</title>
        <authorList>
            <person name="Couturier M."/>
            <person name="Navarro D."/>
            <person name="Chevret D."/>
            <person name="Henrissat B."/>
            <person name="Piumi F."/>
            <person name="Ruiz-Duenas F.J."/>
            <person name="Martinez A.T."/>
            <person name="Grigoriev I.V."/>
            <person name="Riley R."/>
            <person name="Lipzen A."/>
            <person name="Berrin J.G."/>
            <person name="Master E.R."/>
            <person name="Rosso M.N."/>
        </authorList>
    </citation>
    <scope>NUCLEOTIDE SEQUENCE [LARGE SCALE GENOMIC DNA]</scope>
    <source>
        <strain evidence="3 4">BRFM310</strain>
    </source>
</reference>
<feature type="compositionally biased region" description="Polar residues" evidence="1">
    <location>
        <begin position="346"/>
        <end position="358"/>
    </location>
</feature>
<organism evidence="3 4">
    <name type="scientific">Trametes coccinea (strain BRFM310)</name>
    <name type="common">Pycnoporus coccineus</name>
    <dbReference type="NCBI Taxonomy" id="1353009"/>
    <lineage>
        <taxon>Eukaryota</taxon>
        <taxon>Fungi</taxon>
        <taxon>Dikarya</taxon>
        <taxon>Basidiomycota</taxon>
        <taxon>Agaricomycotina</taxon>
        <taxon>Agaricomycetes</taxon>
        <taxon>Polyporales</taxon>
        <taxon>Polyporaceae</taxon>
        <taxon>Trametes</taxon>
    </lineage>
</organism>
<protein>
    <submittedName>
        <fullName evidence="3">Uncharacterized protein</fullName>
    </submittedName>
</protein>
<dbReference type="AlphaFoldDB" id="A0A1Y2IMA3"/>